<proteinExistence type="predicted"/>
<evidence type="ECO:0000259" key="2">
    <source>
        <dbReference type="Pfam" id="PF03061"/>
    </source>
</evidence>
<dbReference type="GO" id="GO:0016289">
    <property type="term" value="F:acyl-CoA hydrolase activity"/>
    <property type="evidence" value="ECO:0007669"/>
    <property type="project" value="UniProtKB-ARBA"/>
</dbReference>
<accession>A0A0D5NLT7</accession>
<dbReference type="PATRIC" id="fig|1126833.4.peg.3770"/>
<keyword evidence="1" id="KW-0378">Hydrolase</keyword>
<reference evidence="4" key="2">
    <citation type="submission" date="2015-03" db="EMBL/GenBank/DDBJ databases">
        <title>Genome sequence of Paenibacillus beijingensis strain DSM 24997T.</title>
        <authorList>
            <person name="Kwak Y."/>
            <person name="Shin J.-H."/>
        </authorList>
    </citation>
    <scope>NUCLEOTIDE SEQUENCE [LARGE SCALE GENOMIC DNA]</scope>
    <source>
        <strain evidence="4">DSM 24997</strain>
    </source>
</reference>
<reference evidence="3 4" key="1">
    <citation type="journal article" date="2015" name="J. Biotechnol.">
        <title>Complete genome sequence of Paenibacillus beijingensis 7188(T) (=DSM 24997(T)), a novel rhizobacterium from jujube garden soil.</title>
        <authorList>
            <person name="Kwak Y."/>
            <person name="Shin J.H."/>
        </authorList>
    </citation>
    <scope>NUCLEOTIDE SEQUENCE [LARGE SCALE GENOMIC DNA]</scope>
    <source>
        <strain evidence="3 4">DSM 24997</strain>
    </source>
</reference>
<dbReference type="PANTHER" id="PTHR42856:SF1">
    <property type="entry name" value="ACYL-COENZYME A THIOESTERASE PAAI"/>
    <property type="match status" value="1"/>
</dbReference>
<dbReference type="InterPro" id="IPR052723">
    <property type="entry name" value="Acyl-CoA_thioesterase_PaaI"/>
</dbReference>
<dbReference type="EMBL" id="CP011058">
    <property type="protein sequence ID" value="AJY75972.1"/>
    <property type="molecule type" value="Genomic_DNA"/>
</dbReference>
<dbReference type="Proteomes" id="UP000032633">
    <property type="component" value="Chromosome"/>
</dbReference>
<organism evidence="3 4">
    <name type="scientific">Paenibacillus beijingensis</name>
    <dbReference type="NCBI Taxonomy" id="1126833"/>
    <lineage>
        <taxon>Bacteria</taxon>
        <taxon>Bacillati</taxon>
        <taxon>Bacillota</taxon>
        <taxon>Bacilli</taxon>
        <taxon>Bacillales</taxon>
        <taxon>Paenibacillaceae</taxon>
        <taxon>Paenibacillus</taxon>
    </lineage>
</organism>
<evidence type="ECO:0000256" key="1">
    <source>
        <dbReference type="ARBA" id="ARBA00022801"/>
    </source>
</evidence>
<dbReference type="Pfam" id="PF03061">
    <property type="entry name" value="4HBT"/>
    <property type="match status" value="1"/>
</dbReference>
<dbReference type="RefSeq" id="WP_045671400.1">
    <property type="nucleotide sequence ID" value="NZ_CP011058.1"/>
</dbReference>
<gene>
    <name evidence="3" type="ORF">VN24_17190</name>
</gene>
<dbReference type="CDD" id="cd03443">
    <property type="entry name" value="PaaI_thioesterase"/>
    <property type="match status" value="1"/>
</dbReference>
<dbReference type="SUPFAM" id="SSF54637">
    <property type="entry name" value="Thioesterase/thiol ester dehydrase-isomerase"/>
    <property type="match status" value="1"/>
</dbReference>
<dbReference type="KEGG" id="pbj:VN24_17190"/>
<dbReference type="OrthoDB" id="2139465at2"/>
<name>A0A0D5NLT7_9BACL</name>
<dbReference type="InterPro" id="IPR029069">
    <property type="entry name" value="HotDog_dom_sf"/>
</dbReference>
<evidence type="ECO:0000313" key="4">
    <source>
        <dbReference type="Proteomes" id="UP000032633"/>
    </source>
</evidence>
<feature type="domain" description="Thioesterase" evidence="2">
    <location>
        <begin position="40"/>
        <end position="112"/>
    </location>
</feature>
<protein>
    <recommendedName>
        <fullName evidence="2">Thioesterase domain-containing protein</fullName>
    </recommendedName>
</protein>
<keyword evidence="4" id="KW-1185">Reference proteome</keyword>
<dbReference type="Gene3D" id="3.10.129.10">
    <property type="entry name" value="Hotdog Thioesterase"/>
    <property type="match status" value="1"/>
</dbReference>
<dbReference type="AlphaFoldDB" id="A0A0D5NLT7"/>
<dbReference type="InterPro" id="IPR003736">
    <property type="entry name" value="PAAI_dom"/>
</dbReference>
<evidence type="ECO:0000313" key="3">
    <source>
        <dbReference type="EMBL" id="AJY75972.1"/>
    </source>
</evidence>
<dbReference type="HOGENOM" id="CLU_089876_3_3_9"/>
<dbReference type="STRING" id="1126833.VN24_17190"/>
<sequence length="126" mass="13921">MEASNTTLFDLLGFEISYNQEMKTCGIACSVHPLMLNPLQIVHGGIHAYLADTAFGYLTMKYKDAPYVSLEIKTSFLKAENKGRLLANARFVKDGNKVVFLACEVENEQHELLSVTTGTFLRLGSG</sequence>
<dbReference type="NCBIfam" id="TIGR00369">
    <property type="entry name" value="unchar_dom_1"/>
    <property type="match status" value="1"/>
</dbReference>
<dbReference type="PANTHER" id="PTHR42856">
    <property type="entry name" value="ACYL-COENZYME A THIOESTERASE PAAI"/>
    <property type="match status" value="1"/>
</dbReference>
<dbReference type="InterPro" id="IPR006683">
    <property type="entry name" value="Thioestr_dom"/>
</dbReference>